<reference evidence="10" key="1">
    <citation type="submission" date="2021-01" db="EMBL/GenBank/DDBJ databases">
        <authorList>
            <person name="Corre E."/>
            <person name="Pelletier E."/>
            <person name="Niang G."/>
            <person name="Scheremetjew M."/>
            <person name="Finn R."/>
            <person name="Kale V."/>
            <person name="Holt S."/>
            <person name="Cochrane G."/>
            <person name="Meng A."/>
            <person name="Brown T."/>
            <person name="Cohen L."/>
        </authorList>
    </citation>
    <scope>NUCLEOTIDE SEQUENCE</scope>
    <source>
        <strain evidence="10">CCMP1320</strain>
    </source>
</reference>
<dbReference type="AlphaFoldDB" id="A0A7S3QWM4"/>
<sequence>MGHHHAEDATAPLPFVSHMIAGAMAGTMEHIAMYPVDTIKTRMQALSHPGQRLHGVSVYNAINTAIRREGLRGLYKGVGAVAAGAGPAHALQFAVYEAVKDVAGGNQAGHSSFISGASGAIATAFNDAIMTPVDVTKQRLQVVHSPYRGVLHCVTQVYKQEGLRAFFKSYRTTLVMNIPFITMHFTVYDAAKRLITGSEDADDETFTVQLLAGGMAGGAAAAVTTPFDVVKTRLQTEGVHSAKRYHGSAVIPTMRRIIAEEGWKALWHGAQPRVLFHAPSAAVCWGTYETMKTLLLDR</sequence>
<evidence type="ECO:0000256" key="7">
    <source>
        <dbReference type="ARBA" id="ARBA00023136"/>
    </source>
</evidence>
<protein>
    <recommendedName>
        <fullName evidence="11">Mitochondrial carrier protein</fullName>
    </recommendedName>
</protein>
<comment type="subcellular location">
    <subcellularLocation>
        <location evidence="1">Mitochondrion membrane</location>
        <topology evidence="1">Multi-pass membrane protein</topology>
    </subcellularLocation>
</comment>
<evidence type="ECO:0000256" key="6">
    <source>
        <dbReference type="ARBA" id="ARBA00023128"/>
    </source>
</evidence>
<feature type="repeat" description="Solcar" evidence="8">
    <location>
        <begin position="110"/>
        <end position="194"/>
    </location>
</feature>
<accession>A0A7S3QWM4</accession>
<evidence type="ECO:0000256" key="1">
    <source>
        <dbReference type="ARBA" id="ARBA00004225"/>
    </source>
</evidence>
<evidence type="ECO:0000256" key="9">
    <source>
        <dbReference type="RuleBase" id="RU000488"/>
    </source>
</evidence>
<keyword evidence="5" id="KW-1133">Transmembrane helix</keyword>
<dbReference type="Gene3D" id="1.50.40.10">
    <property type="entry name" value="Mitochondrial carrier domain"/>
    <property type="match status" value="2"/>
</dbReference>
<evidence type="ECO:0000256" key="4">
    <source>
        <dbReference type="ARBA" id="ARBA00022692"/>
    </source>
</evidence>
<evidence type="ECO:0000256" key="2">
    <source>
        <dbReference type="ARBA" id="ARBA00006375"/>
    </source>
</evidence>
<keyword evidence="6" id="KW-0496">Mitochondrion</keyword>
<gene>
    <name evidence="10" type="ORF">DTER00134_LOCUS10243</name>
</gene>
<dbReference type="InterPro" id="IPR018108">
    <property type="entry name" value="MCP_transmembrane"/>
</dbReference>
<dbReference type="PANTHER" id="PTHR45758">
    <property type="entry name" value="MITOFERRIN-1-RELATED"/>
    <property type="match status" value="1"/>
</dbReference>
<dbReference type="Pfam" id="PF00153">
    <property type="entry name" value="Mito_carr"/>
    <property type="match status" value="3"/>
</dbReference>
<dbReference type="GO" id="GO:0031966">
    <property type="term" value="C:mitochondrial membrane"/>
    <property type="evidence" value="ECO:0007669"/>
    <property type="project" value="UniProtKB-SubCell"/>
</dbReference>
<keyword evidence="7 8" id="KW-0472">Membrane</keyword>
<feature type="repeat" description="Solcar" evidence="8">
    <location>
        <begin position="204"/>
        <end position="294"/>
    </location>
</feature>
<dbReference type="SUPFAM" id="SSF103506">
    <property type="entry name" value="Mitochondrial carrier"/>
    <property type="match status" value="1"/>
</dbReference>
<dbReference type="PROSITE" id="PS50920">
    <property type="entry name" value="SOLCAR"/>
    <property type="match status" value="3"/>
</dbReference>
<proteinExistence type="inferred from homology"/>
<evidence type="ECO:0000256" key="8">
    <source>
        <dbReference type="PROSITE-ProRule" id="PRU00282"/>
    </source>
</evidence>
<name>A0A7S3QWM4_DUNTE</name>
<dbReference type="InterPro" id="IPR023395">
    <property type="entry name" value="MCP_dom_sf"/>
</dbReference>
<evidence type="ECO:0000256" key="3">
    <source>
        <dbReference type="ARBA" id="ARBA00022448"/>
    </source>
</evidence>
<comment type="similarity">
    <text evidence="2 9">Belongs to the mitochondrial carrier (TC 2.A.29) family.</text>
</comment>
<evidence type="ECO:0000256" key="5">
    <source>
        <dbReference type="ARBA" id="ARBA00022989"/>
    </source>
</evidence>
<evidence type="ECO:0008006" key="11">
    <source>
        <dbReference type="Google" id="ProtNLM"/>
    </source>
</evidence>
<dbReference type="GO" id="GO:0048250">
    <property type="term" value="P:iron import into the mitochondrion"/>
    <property type="evidence" value="ECO:0007669"/>
    <property type="project" value="TreeGrafter"/>
</dbReference>
<dbReference type="GO" id="GO:0015093">
    <property type="term" value="F:ferrous iron transmembrane transporter activity"/>
    <property type="evidence" value="ECO:0007669"/>
    <property type="project" value="TreeGrafter"/>
</dbReference>
<dbReference type="EMBL" id="HBIP01017399">
    <property type="protein sequence ID" value="CAE0495170.1"/>
    <property type="molecule type" value="Transcribed_RNA"/>
</dbReference>
<feature type="repeat" description="Solcar" evidence="8">
    <location>
        <begin position="13"/>
        <end position="102"/>
    </location>
</feature>
<dbReference type="PANTHER" id="PTHR45758:SF4">
    <property type="entry name" value="MITOFERRIN-1"/>
    <property type="match status" value="1"/>
</dbReference>
<organism evidence="10">
    <name type="scientific">Dunaliella tertiolecta</name>
    <name type="common">Green alga</name>
    <dbReference type="NCBI Taxonomy" id="3047"/>
    <lineage>
        <taxon>Eukaryota</taxon>
        <taxon>Viridiplantae</taxon>
        <taxon>Chlorophyta</taxon>
        <taxon>core chlorophytes</taxon>
        <taxon>Chlorophyceae</taxon>
        <taxon>CS clade</taxon>
        <taxon>Chlamydomonadales</taxon>
        <taxon>Dunaliellaceae</taxon>
        <taxon>Dunaliella</taxon>
    </lineage>
</organism>
<keyword evidence="3 9" id="KW-0813">Transport</keyword>
<evidence type="ECO:0000313" key="10">
    <source>
        <dbReference type="EMBL" id="CAE0495170.1"/>
    </source>
</evidence>
<keyword evidence="4 8" id="KW-0812">Transmembrane</keyword>